<dbReference type="GO" id="GO:0006508">
    <property type="term" value="P:proteolysis"/>
    <property type="evidence" value="ECO:0007669"/>
    <property type="project" value="UniProtKB-KW"/>
</dbReference>
<evidence type="ECO:0000313" key="10">
    <source>
        <dbReference type="Proteomes" id="UP000243588"/>
    </source>
</evidence>
<name>A0A1G8CWF5_9FLAO</name>
<sequence>MNYQYLVEKYTYHKISGRYITSEKIASFLSDLKDYFKVGVKGKSVEGRDIKTVTWGEGPTKIFMWSQMHGNESTTTKAVIDLLNLLNDEKESFIADWKKRFTFLIVPILNPDGAHYYTRVNANQVDLNRDSINLTQPESQLLRKLFEEFKPDYAFNLHDQRTIFGVGDQPMPATISFLAPSYNEEREINANREEAIKLIVAMNKEVQKVIPGQVGRFDDGFNINCIGDYFQNQGVPTILFEAGHYQNDYNREKTREIVFLSLLSVICSIFTKNYENNTIESYLSIPENQKSFNDVAIGPVSLAGSKEAYIVKIQYLEQLKNNNVKFCPIIVDIIKKESKFAHHYIKESIFFKNSLVKIEDALDKNYLELVDSGFSQDNGLLNK</sequence>
<evidence type="ECO:0000256" key="3">
    <source>
        <dbReference type="ARBA" id="ARBA00022670"/>
    </source>
</evidence>
<dbReference type="InterPro" id="IPR000834">
    <property type="entry name" value="Peptidase_M14"/>
</dbReference>
<dbReference type="AlphaFoldDB" id="A0A1G8CWF5"/>
<proteinExistence type="inferred from homology"/>
<dbReference type="CDD" id="cd06239">
    <property type="entry name" value="M14-like"/>
    <property type="match status" value="1"/>
</dbReference>
<keyword evidence="3" id="KW-0645">Protease</keyword>
<dbReference type="PROSITE" id="PS52035">
    <property type="entry name" value="PEPTIDASE_M14"/>
    <property type="match status" value="1"/>
</dbReference>
<dbReference type="PANTHER" id="PTHR11705:SF143">
    <property type="entry name" value="SLL0236 PROTEIN"/>
    <property type="match status" value="1"/>
</dbReference>
<keyword evidence="10" id="KW-1185">Reference proteome</keyword>
<dbReference type="Pfam" id="PF00246">
    <property type="entry name" value="Peptidase_M14"/>
    <property type="match status" value="1"/>
</dbReference>
<evidence type="ECO:0000256" key="5">
    <source>
        <dbReference type="ARBA" id="ARBA00022833"/>
    </source>
</evidence>
<evidence type="ECO:0000256" key="7">
    <source>
        <dbReference type="PROSITE-ProRule" id="PRU01379"/>
    </source>
</evidence>
<reference evidence="10" key="1">
    <citation type="submission" date="2016-10" db="EMBL/GenBank/DDBJ databases">
        <authorList>
            <person name="Varghese N."/>
            <person name="Submissions S."/>
        </authorList>
    </citation>
    <scope>NUCLEOTIDE SEQUENCE [LARGE SCALE GENOMIC DNA]</scope>
    <source>
        <strain evidence="10">DSM 23313</strain>
    </source>
</reference>
<dbReference type="GO" id="GO:0004181">
    <property type="term" value="F:metallocarboxypeptidase activity"/>
    <property type="evidence" value="ECO:0007669"/>
    <property type="project" value="InterPro"/>
</dbReference>
<dbReference type="SUPFAM" id="SSF53187">
    <property type="entry name" value="Zn-dependent exopeptidases"/>
    <property type="match status" value="1"/>
</dbReference>
<comment type="similarity">
    <text evidence="2 7">Belongs to the peptidase M14 family.</text>
</comment>
<organism evidence="9 10">
    <name type="scientific">Myroides phaeus</name>
    <dbReference type="NCBI Taxonomy" id="702745"/>
    <lineage>
        <taxon>Bacteria</taxon>
        <taxon>Pseudomonadati</taxon>
        <taxon>Bacteroidota</taxon>
        <taxon>Flavobacteriia</taxon>
        <taxon>Flavobacteriales</taxon>
        <taxon>Flavobacteriaceae</taxon>
        <taxon>Myroides</taxon>
    </lineage>
</organism>
<evidence type="ECO:0000256" key="6">
    <source>
        <dbReference type="ARBA" id="ARBA00023049"/>
    </source>
</evidence>
<dbReference type="Gene3D" id="3.40.630.10">
    <property type="entry name" value="Zn peptidases"/>
    <property type="match status" value="1"/>
</dbReference>
<dbReference type="PANTHER" id="PTHR11705">
    <property type="entry name" value="PROTEASE FAMILY M14 CARBOXYPEPTIDASE A,B"/>
    <property type="match status" value="1"/>
</dbReference>
<comment type="cofactor">
    <cofactor evidence="1">
        <name>Zn(2+)</name>
        <dbReference type="ChEBI" id="CHEBI:29105"/>
    </cofactor>
</comment>
<evidence type="ECO:0000256" key="1">
    <source>
        <dbReference type="ARBA" id="ARBA00001947"/>
    </source>
</evidence>
<keyword evidence="4" id="KW-0378">Hydrolase</keyword>
<dbReference type="GO" id="GO:0008270">
    <property type="term" value="F:zinc ion binding"/>
    <property type="evidence" value="ECO:0007669"/>
    <property type="project" value="InterPro"/>
</dbReference>
<keyword evidence="9" id="KW-0121">Carboxypeptidase</keyword>
<accession>A0A1G8CWF5</accession>
<gene>
    <name evidence="9" type="ORF">SAMN05421818_10548</name>
</gene>
<protein>
    <submittedName>
        <fullName evidence="9">Zinc carboxypeptidase</fullName>
    </submittedName>
</protein>
<keyword evidence="5" id="KW-0862">Zinc</keyword>
<keyword evidence="6" id="KW-0482">Metalloprotease</keyword>
<dbReference type="GO" id="GO:0005615">
    <property type="term" value="C:extracellular space"/>
    <property type="evidence" value="ECO:0007669"/>
    <property type="project" value="TreeGrafter"/>
</dbReference>
<dbReference type="RefSeq" id="WP_090406539.1">
    <property type="nucleotide sequence ID" value="NZ_FNDQ01000005.1"/>
</dbReference>
<evidence type="ECO:0000313" key="9">
    <source>
        <dbReference type="EMBL" id="SDH49818.1"/>
    </source>
</evidence>
<dbReference type="Proteomes" id="UP000243588">
    <property type="component" value="Unassembled WGS sequence"/>
</dbReference>
<evidence type="ECO:0000256" key="2">
    <source>
        <dbReference type="ARBA" id="ARBA00005988"/>
    </source>
</evidence>
<dbReference type="EMBL" id="FNDQ01000005">
    <property type="protein sequence ID" value="SDH49818.1"/>
    <property type="molecule type" value="Genomic_DNA"/>
</dbReference>
<evidence type="ECO:0000256" key="4">
    <source>
        <dbReference type="ARBA" id="ARBA00022801"/>
    </source>
</evidence>
<dbReference type="SMART" id="SM00631">
    <property type="entry name" value="Zn_pept"/>
    <property type="match status" value="1"/>
</dbReference>
<feature type="domain" description="Peptidase M14" evidence="8">
    <location>
        <begin position="11"/>
        <end position="334"/>
    </location>
</feature>
<comment type="caution">
    <text evidence="7">Lacks conserved residue(s) required for the propagation of feature annotation.</text>
</comment>
<evidence type="ECO:0000259" key="8">
    <source>
        <dbReference type="PROSITE" id="PS52035"/>
    </source>
</evidence>
<dbReference type="STRING" id="702745.SAMN05421818_10548"/>